<feature type="transmembrane region" description="Helical" evidence="2">
    <location>
        <begin position="148"/>
        <end position="168"/>
    </location>
</feature>
<sequence length="283" mass="30281">MSGFPWAAFAVNLGAAAGAALVVLLATFVLASAKGVHRIVDSAWGLAFAAVAATSCALAASGGHGDAGRRGLVTALTVVWGLRLCLHIARRGRGHGEDPRYERLLAKAGPGRARRAWYALRMVYLLQAALVWLVSLPVQAACYAPRPIGPLAVAGAVVWAAGVAFEALGDQQLHAFKADPANRGRIMDRGLWAWTRHPNYFGDFLVWWGLYLLACVSLPVAAATLVSPLTMTFLLTAGSGKALLERHMADRPGYAAYRARTSGFFPRPPRRPPRSPDHPSRSR</sequence>
<dbReference type="InterPro" id="IPR010721">
    <property type="entry name" value="UstE-like"/>
</dbReference>
<dbReference type="EMBL" id="FOAZ01000006">
    <property type="protein sequence ID" value="SEL17965.1"/>
    <property type="molecule type" value="Genomic_DNA"/>
</dbReference>
<dbReference type="Gene3D" id="1.20.120.1630">
    <property type="match status" value="1"/>
</dbReference>
<dbReference type="Proteomes" id="UP000183015">
    <property type="component" value="Unassembled WGS sequence"/>
</dbReference>
<dbReference type="eggNOG" id="COG3752">
    <property type="taxonomic scope" value="Bacteria"/>
</dbReference>
<dbReference type="PANTHER" id="PTHR32251">
    <property type="entry name" value="3-OXO-5-ALPHA-STEROID 4-DEHYDROGENASE"/>
    <property type="match status" value="1"/>
</dbReference>
<organism evidence="3 4">
    <name type="scientific">Streptacidiphilus jiangxiensis</name>
    <dbReference type="NCBI Taxonomy" id="235985"/>
    <lineage>
        <taxon>Bacteria</taxon>
        <taxon>Bacillati</taxon>
        <taxon>Actinomycetota</taxon>
        <taxon>Actinomycetes</taxon>
        <taxon>Kitasatosporales</taxon>
        <taxon>Streptomycetaceae</taxon>
        <taxon>Streptacidiphilus</taxon>
    </lineage>
</organism>
<feature type="transmembrane region" description="Helical" evidence="2">
    <location>
        <begin position="43"/>
        <end position="61"/>
    </location>
</feature>
<name>A0A1H7N4T7_STRJI</name>
<accession>A0A1H7N4T7</accession>
<evidence type="ECO:0000313" key="4">
    <source>
        <dbReference type="Proteomes" id="UP000183015"/>
    </source>
</evidence>
<keyword evidence="4" id="KW-1185">Reference proteome</keyword>
<feature type="transmembrane region" description="Helical" evidence="2">
    <location>
        <begin position="6"/>
        <end position="31"/>
    </location>
</feature>
<dbReference type="PANTHER" id="PTHR32251:SF17">
    <property type="entry name" value="STEROID 5-ALPHA REDUCTASE C-TERMINAL DOMAIN-CONTAINING PROTEIN"/>
    <property type="match status" value="1"/>
</dbReference>
<feature type="region of interest" description="Disordered" evidence="1">
    <location>
        <begin position="261"/>
        <end position="283"/>
    </location>
</feature>
<keyword evidence="2" id="KW-0812">Transmembrane</keyword>
<dbReference type="STRING" id="235985.SAMN05414137_106191"/>
<protein>
    <submittedName>
        <fullName evidence="3">Steroid 5-alpha reductase family enzyme</fullName>
    </submittedName>
</protein>
<reference evidence="4" key="1">
    <citation type="submission" date="2016-10" db="EMBL/GenBank/DDBJ databases">
        <authorList>
            <person name="Varghese N."/>
        </authorList>
    </citation>
    <scope>NUCLEOTIDE SEQUENCE [LARGE SCALE GENOMIC DNA]</scope>
    <source>
        <strain evidence="4">DSM 45096 / BCRC 16803 / CGMCC 4.1857 / CIP 109030 / JCM 12277 / KCTC 19219 / NBRC 100920 / 33214</strain>
    </source>
</reference>
<evidence type="ECO:0000256" key="1">
    <source>
        <dbReference type="SAM" id="MobiDB-lite"/>
    </source>
</evidence>
<evidence type="ECO:0000313" key="3">
    <source>
        <dbReference type="EMBL" id="SEL17965.1"/>
    </source>
</evidence>
<feature type="transmembrane region" description="Helical" evidence="2">
    <location>
        <begin position="204"/>
        <end position="226"/>
    </location>
</feature>
<dbReference type="Pfam" id="PF06966">
    <property type="entry name" value="DUF1295"/>
    <property type="match status" value="1"/>
</dbReference>
<keyword evidence="2" id="KW-1133">Transmembrane helix</keyword>
<dbReference type="PROSITE" id="PS50244">
    <property type="entry name" value="S5A_REDUCTASE"/>
    <property type="match status" value="1"/>
</dbReference>
<keyword evidence="2" id="KW-0472">Membrane</keyword>
<evidence type="ECO:0000256" key="2">
    <source>
        <dbReference type="SAM" id="Phobius"/>
    </source>
</evidence>
<feature type="compositionally biased region" description="Basic and acidic residues" evidence="1">
    <location>
        <begin position="274"/>
        <end position="283"/>
    </location>
</feature>
<dbReference type="OrthoDB" id="9779233at2"/>
<gene>
    <name evidence="3" type="ORF">SAMN05414137_106191</name>
</gene>
<feature type="transmembrane region" description="Helical" evidence="2">
    <location>
        <begin position="116"/>
        <end position="136"/>
    </location>
</feature>
<proteinExistence type="predicted"/>
<dbReference type="GO" id="GO:0016020">
    <property type="term" value="C:membrane"/>
    <property type="evidence" value="ECO:0007669"/>
    <property type="project" value="TreeGrafter"/>
</dbReference>
<dbReference type="RefSeq" id="WP_042447156.1">
    <property type="nucleotide sequence ID" value="NZ_BBPN01000012.1"/>
</dbReference>
<dbReference type="AlphaFoldDB" id="A0A1H7N4T7"/>